<dbReference type="SUPFAM" id="SSF46689">
    <property type="entry name" value="Homeodomain-like"/>
    <property type="match status" value="1"/>
</dbReference>
<comment type="caution">
    <text evidence="4">The sequence shown here is derived from an EMBL/GenBank/DDBJ whole genome shotgun (WGS) entry which is preliminary data.</text>
</comment>
<organism evidence="4 5">
    <name type="scientific">Xanthobacter tagetidis</name>
    <dbReference type="NCBI Taxonomy" id="60216"/>
    <lineage>
        <taxon>Bacteria</taxon>
        <taxon>Pseudomonadati</taxon>
        <taxon>Pseudomonadota</taxon>
        <taxon>Alphaproteobacteria</taxon>
        <taxon>Hyphomicrobiales</taxon>
        <taxon>Xanthobacteraceae</taxon>
        <taxon>Xanthobacter</taxon>
    </lineage>
</organism>
<dbReference type="InterPro" id="IPR041474">
    <property type="entry name" value="NicS_C"/>
</dbReference>
<feature type="domain" description="HTH tetR-type" evidence="3">
    <location>
        <begin position="36"/>
        <end position="96"/>
    </location>
</feature>
<dbReference type="PROSITE" id="PS50977">
    <property type="entry name" value="HTH_TETR_2"/>
    <property type="match status" value="1"/>
</dbReference>
<sequence>MGRWGGDGFPVSAKLAARRPVKDALERSVPHKRDAAATRQRILQAACKAFAVEGFTGARIDQIAKAAEANVQMIYRYFGGKEDLYLAALEATYAGVRSLERELDLGALEPAAGMRRLVEFTFDYLRDNPEFVAIVRNENVIGGRFVRQLPMVSDTTYPLVEAISDLLRRGCEAGVFKAKTDAMNLYVTILSLCITHLAQKDTLSVMFGLDLSDKEWLKERREQVICVVLSFLTAPYGAGIK</sequence>
<evidence type="ECO:0000313" key="5">
    <source>
        <dbReference type="Proteomes" id="UP000269692"/>
    </source>
</evidence>
<evidence type="ECO:0000256" key="1">
    <source>
        <dbReference type="ARBA" id="ARBA00023125"/>
    </source>
</evidence>
<evidence type="ECO:0000256" key="2">
    <source>
        <dbReference type="PROSITE-ProRule" id="PRU00335"/>
    </source>
</evidence>
<reference evidence="4 5" key="1">
    <citation type="submission" date="2018-10" db="EMBL/GenBank/DDBJ databases">
        <title>Xanthobacter tagetidis genome sequencing and assembly.</title>
        <authorList>
            <person name="Maclea K.S."/>
            <person name="Goen A.E."/>
            <person name="Fatima S.A."/>
        </authorList>
    </citation>
    <scope>NUCLEOTIDE SEQUENCE [LARGE SCALE GENOMIC DNA]</scope>
    <source>
        <strain evidence="4 5">ATCC 700314</strain>
    </source>
</reference>
<dbReference type="Proteomes" id="UP000269692">
    <property type="component" value="Unassembled WGS sequence"/>
</dbReference>
<dbReference type="SUPFAM" id="SSF48498">
    <property type="entry name" value="Tetracyclin repressor-like, C-terminal domain"/>
    <property type="match status" value="1"/>
</dbReference>
<dbReference type="PRINTS" id="PR00455">
    <property type="entry name" value="HTHTETR"/>
</dbReference>
<dbReference type="InterPro" id="IPR001647">
    <property type="entry name" value="HTH_TetR"/>
</dbReference>
<evidence type="ECO:0000313" key="4">
    <source>
        <dbReference type="EMBL" id="RLP79650.1"/>
    </source>
</evidence>
<gene>
    <name evidence="4" type="ORF">D9R14_08345</name>
</gene>
<accession>A0A3L7AIV7</accession>
<keyword evidence="5" id="KW-1185">Reference proteome</keyword>
<dbReference type="PANTHER" id="PTHR30328:SF54">
    <property type="entry name" value="HTH-TYPE TRANSCRIPTIONAL REPRESSOR SCO4008"/>
    <property type="match status" value="1"/>
</dbReference>
<proteinExistence type="predicted"/>
<dbReference type="Gene3D" id="1.10.357.10">
    <property type="entry name" value="Tetracycline Repressor, domain 2"/>
    <property type="match status" value="1"/>
</dbReference>
<dbReference type="GO" id="GO:0003677">
    <property type="term" value="F:DNA binding"/>
    <property type="evidence" value="ECO:0007669"/>
    <property type="project" value="UniProtKB-UniRule"/>
</dbReference>
<dbReference type="EMBL" id="RCTF01000005">
    <property type="protein sequence ID" value="RLP79650.1"/>
    <property type="molecule type" value="Genomic_DNA"/>
</dbReference>
<dbReference type="InterPro" id="IPR009057">
    <property type="entry name" value="Homeodomain-like_sf"/>
</dbReference>
<dbReference type="OrthoDB" id="2356263at2"/>
<evidence type="ECO:0000259" key="3">
    <source>
        <dbReference type="PROSITE" id="PS50977"/>
    </source>
</evidence>
<keyword evidence="1 2" id="KW-0238">DNA-binding</keyword>
<dbReference type="PANTHER" id="PTHR30328">
    <property type="entry name" value="TRANSCRIPTIONAL REPRESSOR"/>
    <property type="match status" value="1"/>
</dbReference>
<dbReference type="InterPro" id="IPR050109">
    <property type="entry name" value="HTH-type_TetR-like_transc_reg"/>
</dbReference>
<feature type="DNA-binding region" description="H-T-H motif" evidence="2">
    <location>
        <begin position="59"/>
        <end position="78"/>
    </location>
</feature>
<dbReference type="Pfam" id="PF17938">
    <property type="entry name" value="TetR_C_29"/>
    <property type="match status" value="1"/>
</dbReference>
<dbReference type="InterPro" id="IPR036271">
    <property type="entry name" value="Tet_transcr_reg_TetR-rel_C_sf"/>
</dbReference>
<dbReference type="Pfam" id="PF00440">
    <property type="entry name" value="TetR_N"/>
    <property type="match status" value="1"/>
</dbReference>
<protein>
    <submittedName>
        <fullName evidence="4">TetR/AcrR family transcriptional regulator</fullName>
    </submittedName>
</protein>
<dbReference type="AlphaFoldDB" id="A0A3L7AIV7"/>
<name>A0A3L7AIV7_9HYPH</name>